<dbReference type="PROSITE" id="PS51480">
    <property type="entry name" value="DHAL"/>
    <property type="match status" value="1"/>
</dbReference>
<accession>A0ABY4CR36</accession>
<evidence type="ECO:0000313" key="4">
    <source>
        <dbReference type="EMBL" id="UOF90285.1"/>
    </source>
</evidence>
<evidence type="ECO:0000313" key="5">
    <source>
        <dbReference type="Proteomes" id="UP000830167"/>
    </source>
</evidence>
<dbReference type="SUPFAM" id="SSF101473">
    <property type="entry name" value="DhaL-like"/>
    <property type="match status" value="1"/>
</dbReference>
<evidence type="ECO:0000259" key="3">
    <source>
        <dbReference type="PROSITE" id="PS51480"/>
    </source>
</evidence>
<evidence type="ECO:0000256" key="2">
    <source>
        <dbReference type="ARBA" id="ARBA00022777"/>
    </source>
</evidence>
<dbReference type="EMBL" id="CP089291">
    <property type="protein sequence ID" value="UOF90285.1"/>
    <property type="molecule type" value="Genomic_DNA"/>
</dbReference>
<evidence type="ECO:0000256" key="1">
    <source>
        <dbReference type="ARBA" id="ARBA00022679"/>
    </source>
</evidence>
<reference evidence="4" key="1">
    <citation type="submission" date="2021-12" db="EMBL/GenBank/DDBJ databases">
        <title>Alicyclobacillaceae gen. nov., sp. nov., isolated from chalcocite enrichment system.</title>
        <authorList>
            <person name="Jiang Z."/>
        </authorList>
    </citation>
    <scope>NUCLEOTIDE SEQUENCE</scope>
    <source>
        <strain evidence="4">MYW30-H2</strain>
    </source>
</reference>
<dbReference type="Gene3D" id="1.25.40.340">
    <property type="match status" value="1"/>
</dbReference>
<dbReference type="GO" id="GO:0016301">
    <property type="term" value="F:kinase activity"/>
    <property type="evidence" value="ECO:0007669"/>
    <property type="project" value="UniProtKB-KW"/>
</dbReference>
<dbReference type="Proteomes" id="UP000830167">
    <property type="component" value="Chromosome"/>
</dbReference>
<keyword evidence="2 4" id="KW-0418">Kinase</keyword>
<proteinExistence type="predicted"/>
<dbReference type="PANTHER" id="PTHR28629:SF4">
    <property type="entry name" value="TRIOKINASE_FMN CYCLASE"/>
    <property type="match status" value="1"/>
</dbReference>
<dbReference type="SMART" id="SM01120">
    <property type="entry name" value="Dak2"/>
    <property type="match status" value="1"/>
</dbReference>
<sequence>MGDRTVLDAFIPACQAYSKKVQAGSSGLDALRAAVDAAEQGALQTREMLPKTGRASWIGKRVVGEVDGGAWLCYKVYQVLYETLSNENSEVF</sequence>
<dbReference type="InterPro" id="IPR004007">
    <property type="entry name" value="DhaL_dom"/>
</dbReference>
<gene>
    <name evidence="4" type="ORF">LSG31_20890</name>
</gene>
<name>A0ABY4CR36_9BACL</name>
<dbReference type="PANTHER" id="PTHR28629">
    <property type="entry name" value="TRIOKINASE/FMN CYCLASE"/>
    <property type="match status" value="1"/>
</dbReference>
<keyword evidence="1" id="KW-0808">Transferase</keyword>
<organism evidence="4 5">
    <name type="scientific">Fodinisporobacter ferrooxydans</name>
    <dbReference type="NCBI Taxonomy" id="2901836"/>
    <lineage>
        <taxon>Bacteria</taxon>
        <taxon>Bacillati</taxon>
        <taxon>Bacillota</taxon>
        <taxon>Bacilli</taxon>
        <taxon>Bacillales</taxon>
        <taxon>Alicyclobacillaceae</taxon>
        <taxon>Fodinisporobacter</taxon>
    </lineage>
</organism>
<dbReference type="InterPro" id="IPR036117">
    <property type="entry name" value="DhaL_dom_sf"/>
</dbReference>
<keyword evidence="5" id="KW-1185">Reference proteome</keyword>
<dbReference type="Pfam" id="PF02734">
    <property type="entry name" value="Dak2"/>
    <property type="match status" value="1"/>
</dbReference>
<feature type="domain" description="DhaL" evidence="3">
    <location>
        <begin position="1"/>
        <end position="82"/>
    </location>
</feature>
<dbReference type="InterPro" id="IPR050861">
    <property type="entry name" value="Dihydroxyacetone_Kinase"/>
</dbReference>
<protein>
    <submittedName>
        <fullName evidence="4">Dihydroxyacetone kinase subunit L</fullName>
    </submittedName>
</protein>